<proteinExistence type="predicted"/>
<dbReference type="Proteomes" id="UP000276215">
    <property type="component" value="Unassembled WGS sequence"/>
</dbReference>
<name>A0A3N4JEU0_9PEZI</name>
<evidence type="ECO:0000313" key="2">
    <source>
        <dbReference type="Proteomes" id="UP000276215"/>
    </source>
</evidence>
<feature type="non-terminal residue" evidence="1">
    <location>
        <position position="55"/>
    </location>
</feature>
<accession>A0A3N4JEU0</accession>
<sequence length="55" mass="5961">MAEVCLTYLNIDYVSNLSAALEDATDPPLPRICLILLGNRLVSGPMSVRGLCRDP</sequence>
<keyword evidence="2" id="KW-1185">Reference proteome</keyword>
<protein>
    <submittedName>
        <fullName evidence="1">Uncharacterized protein</fullName>
    </submittedName>
</protein>
<organism evidence="1 2">
    <name type="scientific">Choiromyces venosus 120613-1</name>
    <dbReference type="NCBI Taxonomy" id="1336337"/>
    <lineage>
        <taxon>Eukaryota</taxon>
        <taxon>Fungi</taxon>
        <taxon>Dikarya</taxon>
        <taxon>Ascomycota</taxon>
        <taxon>Pezizomycotina</taxon>
        <taxon>Pezizomycetes</taxon>
        <taxon>Pezizales</taxon>
        <taxon>Tuberaceae</taxon>
        <taxon>Choiromyces</taxon>
    </lineage>
</organism>
<gene>
    <name evidence="1" type="ORF">L873DRAFT_1923486</name>
</gene>
<evidence type="ECO:0000313" key="1">
    <source>
        <dbReference type="EMBL" id="RPA96775.1"/>
    </source>
</evidence>
<dbReference type="EMBL" id="ML120411">
    <property type="protein sequence ID" value="RPA96775.1"/>
    <property type="molecule type" value="Genomic_DNA"/>
</dbReference>
<dbReference type="AlphaFoldDB" id="A0A3N4JEU0"/>
<reference evidence="1 2" key="1">
    <citation type="journal article" date="2018" name="Nat. Ecol. Evol.">
        <title>Pezizomycetes genomes reveal the molecular basis of ectomycorrhizal truffle lifestyle.</title>
        <authorList>
            <person name="Murat C."/>
            <person name="Payen T."/>
            <person name="Noel B."/>
            <person name="Kuo A."/>
            <person name="Morin E."/>
            <person name="Chen J."/>
            <person name="Kohler A."/>
            <person name="Krizsan K."/>
            <person name="Balestrini R."/>
            <person name="Da Silva C."/>
            <person name="Montanini B."/>
            <person name="Hainaut M."/>
            <person name="Levati E."/>
            <person name="Barry K.W."/>
            <person name="Belfiori B."/>
            <person name="Cichocki N."/>
            <person name="Clum A."/>
            <person name="Dockter R.B."/>
            <person name="Fauchery L."/>
            <person name="Guy J."/>
            <person name="Iotti M."/>
            <person name="Le Tacon F."/>
            <person name="Lindquist E.A."/>
            <person name="Lipzen A."/>
            <person name="Malagnac F."/>
            <person name="Mello A."/>
            <person name="Molinier V."/>
            <person name="Miyauchi S."/>
            <person name="Poulain J."/>
            <person name="Riccioni C."/>
            <person name="Rubini A."/>
            <person name="Sitrit Y."/>
            <person name="Splivallo R."/>
            <person name="Traeger S."/>
            <person name="Wang M."/>
            <person name="Zifcakova L."/>
            <person name="Wipf D."/>
            <person name="Zambonelli A."/>
            <person name="Paolocci F."/>
            <person name="Nowrousian M."/>
            <person name="Ottonello S."/>
            <person name="Baldrian P."/>
            <person name="Spatafora J.W."/>
            <person name="Henrissat B."/>
            <person name="Nagy L.G."/>
            <person name="Aury J.M."/>
            <person name="Wincker P."/>
            <person name="Grigoriev I.V."/>
            <person name="Bonfante P."/>
            <person name="Martin F.M."/>
        </authorList>
    </citation>
    <scope>NUCLEOTIDE SEQUENCE [LARGE SCALE GENOMIC DNA]</scope>
    <source>
        <strain evidence="1 2">120613-1</strain>
    </source>
</reference>